<protein>
    <recommendedName>
        <fullName evidence="1">N-acetyltransferase domain-containing protein</fullName>
    </recommendedName>
</protein>
<dbReference type="Pfam" id="PF00583">
    <property type="entry name" value="Acetyltransf_1"/>
    <property type="match status" value="1"/>
</dbReference>
<dbReference type="PANTHER" id="PTHR42791:SF1">
    <property type="entry name" value="N-ACETYLTRANSFERASE DOMAIN-CONTAINING PROTEIN"/>
    <property type="match status" value="1"/>
</dbReference>
<feature type="domain" description="N-acetyltransferase" evidence="1">
    <location>
        <begin position="45"/>
        <end position="192"/>
    </location>
</feature>
<dbReference type="InterPro" id="IPR016181">
    <property type="entry name" value="Acyl_CoA_acyltransferase"/>
</dbReference>
<dbReference type="InterPro" id="IPR000182">
    <property type="entry name" value="GNAT_dom"/>
</dbReference>
<reference evidence="2 3" key="1">
    <citation type="submission" date="2015-10" db="EMBL/GenBank/DDBJ databases">
        <title>Metagenome-Assembled Genomes uncover a global brackish microbiome.</title>
        <authorList>
            <person name="Hugerth L.W."/>
            <person name="Larsson J."/>
            <person name="Alneberg J."/>
            <person name="Lindh M.V."/>
            <person name="Legrand C."/>
            <person name="Pinhassi J."/>
            <person name="Andersson A.F."/>
        </authorList>
    </citation>
    <scope>NUCLEOTIDE SEQUENCE [LARGE SCALE GENOMIC DNA]</scope>
    <source>
        <strain evidence="2">BACL4 MAG-120507-bin80</strain>
    </source>
</reference>
<dbReference type="GO" id="GO:0016747">
    <property type="term" value="F:acyltransferase activity, transferring groups other than amino-acyl groups"/>
    <property type="evidence" value="ECO:0007669"/>
    <property type="project" value="InterPro"/>
</dbReference>
<sequence length="192" mass="21244">MKPVISIASEDDRSSAISTIILGFSSDPFVRWLCPHGPTYLKFHAAFNAFGGGAIDSGSAFIAEGNRGAALWLPPTVEPDSETFIGEVEKFVVKERQEVLFRILEAFEEYHPDESCWYLPLIAVDPAHQGSGIGSELMKAAMSRIDEDGLPSYLESSNPRNISLYERYGYEVMGQIKIGDAPTIHPMYRPAR</sequence>
<evidence type="ECO:0000313" key="3">
    <source>
        <dbReference type="Proteomes" id="UP000051934"/>
    </source>
</evidence>
<dbReference type="EMBL" id="LIBB01000001">
    <property type="protein sequence ID" value="KRO73446.1"/>
    <property type="molecule type" value="Genomic_DNA"/>
</dbReference>
<dbReference type="PROSITE" id="PS51186">
    <property type="entry name" value="GNAT"/>
    <property type="match status" value="1"/>
</dbReference>
<dbReference type="SUPFAM" id="SSF55729">
    <property type="entry name" value="Acyl-CoA N-acyltransferases (Nat)"/>
    <property type="match status" value="1"/>
</dbReference>
<evidence type="ECO:0000259" key="1">
    <source>
        <dbReference type="PROSITE" id="PS51186"/>
    </source>
</evidence>
<gene>
    <name evidence="2" type="ORF">ABR69_04255</name>
</gene>
<comment type="caution">
    <text evidence="2">The sequence shown here is derived from an EMBL/GenBank/DDBJ whole genome shotgun (WGS) entry which is preliminary data.</text>
</comment>
<proteinExistence type="predicted"/>
<dbReference type="CDD" id="cd04301">
    <property type="entry name" value="NAT_SF"/>
    <property type="match status" value="1"/>
</dbReference>
<dbReference type="Proteomes" id="UP000051934">
    <property type="component" value="Unassembled WGS sequence"/>
</dbReference>
<organism evidence="2 3">
    <name type="scientific">OM182 bacterium BACL3 MAG-120507-bin80</name>
    <dbReference type="NCBI Taxonomy" id="1655577"/>
    <lineage>
        <taxon>Bacteria</taxon>
        <taxon>Pseudomonadati</taxon>
        <taxon>Pseudomonadota</taxon>
        <taxon>Gammaproteobacteria</taxon>
        <taxon>OMG group</taxon>
        <taxon>OM182 clade</taxon>
    </lineage>
</organism>
<evidence type="ECO:0000313" key="2">
    <source>
        <dbReference type="EMBL" id="KRO73446.1"/>
    </source>
</evidence>
<dbReference type="InterPro" id="IPR052523">
    <property type="entry name" value="Trichothecene_AcTrans"/>
</dbReference>
<dbReference type="PANTHER" id="PTHR42791">
    <property type="entry name" value="GNAT FAMILY ACETYLTRANSFERASE"/>
    <property type="match status" value="1"/>
</dbReference>
<name>A0A0R2SFB5_9GAMM</name>
<dbReference type="AlphaFoldDB" id="A0A0R2SFB5"/>
<accession>A0A0R2SFB5</accession>
<dbReference type="Gene3D" id="3.40.630.30">
    <property type="match status" value="1"/>
</dbReference>